<dbReference type="GO" id="GO:0007166">
    <property type="term" value="P:cell surface receptor signaling pathway"/>
    <property type="evidence" value="ECO:0007669"/>
    <property type="project" value="InterPro"/>
</dbReference>
<evidence type="ECO:0000259" key="7">
    <source>
        <dbReference type="PROSITE" id="PS50261"/>
    </source>
</evidence>
<feature type="transmembrane region" description="Helical" evidence="6">
    <location>
        <begin position="295"/>
        <end position="316"/>
    </location>
</feature>
<feature type="transmembrane region" description="Helical" evidence="6">
    <location>
        <begin position="178"/>
        <end position="200"/>
    </location>
</feature>
<dbReference type="InterPro" id="IPR017981">
    <property type="entry name" value="GPCR_2-like_7TM"/>
</dbReference>
<protein>
    <recommendedName>
        <fullName evidence="7">G-protein coupled receptors family 2 profile 2 domain-containing protein</fullName>
    </recommendedName>
</protein>
<evidence type="ECO:0000256" key="2">
    <source>
        <dbReference type="ARBA" id="ARBA00022692"/>
    </source>
</evidence>
<dbReference type="EMBL" id="CP051139">
    <property type="protein sequence ID" value="QIW95887.1"/>
    <property type="molecule type" value="Genomic_DNA"/>
</dbReference>
<dbReference type="InterPro" id="IPR000832">
    <property type="entry name" value="GPCR_2_secretin-like"/>
</dbReference>
<dbReference type="GO" id="GO:0004930">
    <property type="term" value="F:G protein-coupled receptor activity"/>
    <property type="evidence" value="ECO:0007669"/>
    <property type="project" value="InterPro"/>
</dbReference>
<evidence type="ECO:0000256" key="5">
    <source>
        <dbReference type="SAM" id="MobiDB-lite"/>
    </source>
</evidence>
<evidence type="ECO:0000313" key="8">
    <source>
        <dbReference type="EMBL" id="QIW95887.1"/>
    </source>
</evidence>
<feature type="domain" description="G-protein coupled receptors family 2 profile 2" evidence="7">
    <location>
        <begin position="60"/>
        <end position="235"/>
    </location>
</feature>
<dbReference type="OrthoDB" id="26203at2759"/>
<comment type="subcellular location">
    <subcellularLocation>
        <location evidence="1">Membrane</location>
        <topology evidence="1">Multi-pass membrane protein</topology>
    </subcellularLocation>
</comment>
<name>A0A6H0XMN7_9PEZI</name>
<dbReference type="PANTHER" id="PTHR42058:SF1">
    <property type="entry name" value="G-PROTEIN COUPLED RECEPTORS FAMILY 2 PROFILE 2 DOMAIN-CONTAINING PROTEIN"/>
    <property type="match status" value="1"/>
</dbReference>
<accession>A0A6H0XMN7</accession>
<feature type="compositionally biased region" description="Polar residues" evidence="5">
    <location>
        <begin position="494"/>
        <end position="505"/>
    </location>
</feature>
<dbReference type="AlphaFoldDB" id="A0A6H0XMN7"/>
<evidence type="ECO:0000256" key="6">
    <source>
        <dbReference type="SAM" id="Phobius"/>
    </source>
</evidence>
<evidence type="ECO:0000313" key="9">
    <source>
        <dbReference type="Proteomes" id="UP000503462"/>
    </source>
</evidence>
<dbReference type="GO" id="GO:0016020">
    <property type="term" value="C:membrane"/>
    <property type="evidence" value="ECO:0007669"/>
    <property type="project" value="UniProtKB-SubCell"/>
</dbReference>
<dbReference type="InterPro" id="IPR053247">
    <property type="entry name" value="GPCR_GPR1/git3-like"/>
</dbReference>
<feature type="compositionally biased region" description="Basic and acidic residues" evidence="5">
    <location>
        <begin position="578"/>
        <end position="591"/>
    </location>
</feature>
<feature type="transmembrane region" description="Helical" evidence="6">
    <location>
        <begin position="220"/>
        <end position="245"/>
    </location>
</feature>
<evidence type="ECO:0000256" key="3">
    <source>
        <dbReference type="ARBA" id="ARBA00022989"/>
    </source>
</evidence>
<dbReference type="PROSITE" id="PS50261">
    <property type="entry name" value="G_PROTEIN_RECEP_F2_4"/>
    <property type="match status" value="1"/>
</dbReference>
<proteinExistence type="predicted"/>
<keyword evidence="4 6" id="KW-0472">Membrane</keyword>
<feature type="region of interest" description="Disordered" evidence="5">
    <location>
        <begin position="523"/>
        <end position="591"/>
    </location>
</feature>
<feature type="transmembrane region" description="Helical" evidence="6">
    <location>
        <begin position="366"/>
        <end position="391"/>
    </location>
</feature>
<keyword evidence="3 6" id="KW-1133">Transmembrane helix</keyword>
<feature type="compositionally biased region" description="Low complexity" evidence="5">
    <location>
        <begin position="533"/>
        <end position="549"/>
    </location>
</feature>
<evidence type="ECO:0000256" key="4">
    <source>
        <dbReference type="ARBA" id="ARBA00023136"/>
    </source>
</evidence>
<dbReference type="Pfam" id="PF00002">
    <property type="entry name" value="7tm_2"/>
    <property type="match status" value="1"/>
</dbReference>
<feature type="compositionally biased region" description="Basic and acidic residues" evidence="5">
    <location>
        <begin position="550"/>
        <end position="559"/>
    </location>
</feature>
<keyword evidence="9" id="KW-1185">Reference proteome</keyword>
<reference evidence="8 9" key="1">
    <citation type="journal article" date="2016" name="Sci. Rep.">
        <title>Peltaster fructicola genome reveals evolution from an invasive phytopathogen to an ectophytic parasite.</title>
        <authorList>
            <person name="Xu C."/>
            <person name="Chen H."/>
            <person name="Gleason M.L."/>
            <person name="Xu J.R."/>
            <person name="Liu H."/>
            <person name="Zhang R."/>
            <person name="Sun G."/>
        </authorList>
    </citation>
    <scope>NUCLEOTIDE SEQUENCE [LARGE SCALE GENOMIC DNA]</scope>
    <source>
        <strain evidence="8 9">LNHT1506</strain>
    </source>
</reference>
<feature type="region of interest" description="Disordered" evidence="5">
    <location>
        <begin position="436"/>
        <end position="505"/>
    </location>
</feature>
<dbReference type="PANTHER" id="PTHR42058">
    <property type="entry name" value="G_PROTEIN_RECEP_F2_4 DOMAIN-CONTAINING PROTEIN"/>
    <property type="match status" value="1"/>
</dbReference>
<evidence type="ECO:0000256" key="1">
    <source>
        <dbReference type="ARBA" id="ARBA00004141"/>
    </source>
</evidence>
<sequence length="591" mass="64958">MSNSTLAASRCPAPFLDQSLFPSTGGFVDARLCMQVVPTPDQPTCCLPCPATDWLYPNSFKTANTVAEWLNVFGLVLLLFMLTSYVSLPVSKTRSHYLSTCLVLSIIMVCIGFIIPLAAPPDQCYNAITPNDMYSSMACAWSGAFLVAGGLCTTMWITLRAVSMNLQICWDIIPGRKFLYVSQTLGWGIPAVLFVVTMLVTGVSYRFGSACHVNHKNALGAFWIPLLVMVGIAIISQVWTFAYCVRVYLKSLWGADAPNNSTNNSSGLPTYNASLTAQTTRAVFQRLKKVLFLQWRGLGIVSIILVDVIFFAIVFVRVDKLATDALSDFQRTEPWVLCLVAHANNKDACTNLVNAWLVNVETIEAVLFMFALAGLQCFLMMVRPTFFTAWYDLFKRGFSARQEFVSLDAESQATMHASVKAGVLKYERGHTSTTFEMQKPTDSEDSDRVQFDSKSPMVNSALSTPDPAHKGPYGQTNAQFSPAISERAPGMSPPVTSYPSPPQQAMVTGLHRNTPDYFGAQQRHSVTERSYNAPAHSFSAARSPSSHSSVGEDRYDPRGFARGGLGLHPPSEASESQEDLRPVSRWHDGTI</sequence>
<feature type="transmembrane region" description="Helical" evidence="6">
    <location>
        <begin position="69"/>
        <end position="90"/>
    </location>
</feature>
<dbReference type="Proteomes" id="UP000503462">
    <property type="component" value="Chromosome 1"/>
</dbReference>
<feature type="transmembrane region" description="Helical" evidence="6">
    <location>
        <begin position="134"/>
        <end position="157"/>
    </location>
</feature>
<organism evidence="8 9">
    <name type="scientific">Peltaster fructicola</name>
    <dbReference type="NCBI Taxonomy" id="286661"/>
    <lineage>
        <taxon>Eukaryota</taxon>
        <taxon>Fungi</taxon>
        <taxon>Dikarya</taxon>
        <taxon>Ascomycota</taxon>
        <taxon>Pezizomycotina</taxon>
        <taxon>Dothideomycetes</taxon>
        <taxon>Dothideomycetes incertae sedis</taxon>
        <taxon>Peltaster</taxon>
    </lineage>
</organism>
<feature type="transmembrane region" description="Helical" evidence="6">
    <location>
        <begin position="97"/>
        <end position="119"/>
    </location>
</feature>
<gene>
    <name evidence="8" type="ORF">AMS68_001405</name>
</gene>
<keyword evidence="2 6" id="KW-0812">Transmembrane</keyword>
<feature type="compositionally biased region" description="Basic and acidic residues" evidence="5">
    <location>
        <begin position="439"/>
        <end position="451"/>
    </location>
</feature>
<feature type="compositionally biased region" description="Polar residues" evidence="5">
    <location>
        <begin position="452"/>
        <end position="463"/>
    </location>
</feature>
<dbReference type="Gene3D" id="1.20.1070.10">
    <property type="entry name" value="Rhodopsin 7-helix transmembrane proteins"/>
    <property type="match status" value="1"/>
</dbReference>